<keyword evidence="2" id="KW-1185">Reference proteome</keyword>
<accession>A0ABY3SJK1</accession>
<protein>
    <submittedName>
        <fullName evidence="1">Uncharacterized protein</fullName>
    </submittedName>
</protein>
<sequence length="137" mass="15372">MKMGSQHNGGRKIPPAAYEGAIQGMMSQHTGVRWAVENGMFTFQANSILELVEKTEPFCLTGIASLIQCPTLVCKAEADHFFAGQPQRLFDELTCPKTIMAFTQEDGAEEHCQMGALQLYNHRLFEWLDHVMNVVPR</sequence>
<gene>
    <name evidence="1" type="ORF">L0M14_28465</name>
</gene>
<dbReference type="InterPro" id="IPR029058">
    <property type="entry name" value="AB_hydrolase_fold"/>
</dbReference>
<dbReference type="Proteomes" id="UP001649230">
    <property type="component" value="Chromosome"/>
</dbReference>
<proteinExistence type="predicted"/>
<organism evidence="1 2">
    <name type="scientific">Paenibacillus hexagrammi</name>
    <dbReference type="NCBI Taxonomy" id="2908839"/>
    <lineage>
        <taxon>Bacteria</taxon>
        <taxon>Bacillati</taxon>
        <taxon>Bacillota</taxon>
        <taxon>Bacilli</taxon>
        <taxon>Bacillales</taxon>
        <taxon>Paenibacillaceae</taxon>
        <taxon>Paenibacillus</taxon>
    </lineage>
</organism>
<reference evidence="1 2" key="1">
    <citation type="journal article" date="2024" name="Int. J. Syst. Evol. Microbiol.">
        <title>Paenibacillus hexagrammi sp. nov., a novel bacterium isolated from the gut content of Hexagrammos agrammus.</title>
        <authorList>
            <person name="Jung H.K."/>
            <person name="Kim D.G."/>
            <person name="Zin H."/>
            <person name="Park J."/>
            <person name="Jung H."/>
            <person name="Kim Y.O."/>
            <person name="Kong H.J."/>
            <person name="Kim J.W."/>
            <person name="Kim Y.S."/>
        </authorList>
    </citation>
    <scope>NUCLEOTIDE SEQUENCE [LARGE SCALE GENOMIC DNA]</scope>
    <source>
        <strain evidence="1 2">YPD9-1</strain>
    </source>
</reference>
<dbReference type="EMBL" id="CP090978">
    <property type="protein sequence ID" value="UJF33396.1"/>
    <property type="molecule type" value="Genomic_DNA"/>
</dbReference>
<dbReference type="Gene3D" id="3.40.50.1820">
    <property type="entry name" value="alpha/beta hydrolase"/>
    <property type="match status" value="1"/>
</dbReference>
<evidence type="ECO:0000313" key="2">
    <source>
        <dbReference type="Proteomes" id="UP001649230"/>
    </source>
</evidence>
<name>A0ABY3SJK1_9BACL</name>
<dbReference type="RefSeq" id="WP_235119758.1">
    <property type="nucleotide sequence ID" value="NZ_CP090978.1"/>
</dbReference>
<dbReference type="SUPFAM" id="SSF53474">
    <property type="entry name" value="alpha/beta-Hydrolases"/>
    <property type="match status" value="1"/>
</dbReference>
<evidence type="ECO:0000313" key="1">
    <source>
        <dbReference type="EMBL" id="UJF33396.1"/>
    </source>
</evidence>